<dbReference type="Proteomes" id="UP000245626">
    <property type="component" value="Unassembled WGS sequence"/>
</dbReference>
<sequence>MYHAPLTTASIRSWRVKEGSLRALNEIEEKCLTKGDPVERPLYVTGAALLDGSLDTPAMIYRRGIRLLDASEGKVMLESRSALAIPHSARAASRVRRLADLGHRLYLDMCEHSVTSNSSRRRIPPAAPGPAVAVQRSETTTNSSRRRLPPAAVPSSVADDPAAKGAEIRPGKRRCRPPNREVAPISAVPPSSSSPEQPMPPPPSRPSAEQPMPPPPPRFHLGVWFDRTLRHLGPTYETKQVGSSEEGKVATVRFLVWAQTFAEEVLRPMVPRLHPEYQLALEQREKFHFPKLQRLAPSSKLCHPFYSTLAVFQGHTTQSHADPLDSAPSILVNLGGHAVLEMENYGGAQVELHPFDVVFFRSRDVKHRAFPLRYDPHSDKRWAITFFFRRHLEADVPEERVDDLASLYLREWENRQAFLDVSASASEGGC</sequence>
<evidence type="ECO:0000313" key="1">
    <source>
        <dbReference type="EMBL" id="PWN54044.1"/>
    </source>
</evidence>
<name>A0ACD0P7L8_9BASI</name>
<gene>
    <name evidence="1" type="ORF">IE53DRAFT_383431</name>
</gene>
<proteinExistence type="predicted"/>
<keyword evidence="2" id="KW-1185">Reference proteome</keyword>
<accession>A0ACD0P7L8</accession>
<reference evidence="1 2" key="1">
    <citation type="journal article" date="2018" name="Mol. Biol. Evol.">
        <title>Broad Genomic Sampling Reveals a Smut Pathogenic Ancestry of the Fungal Clade Ustilaginomycotina.</title>
        <authorList>
            <person name="Kijpornyongpan T."/>
            <person name="Mondo S.J."/>
            <person name="Barry K."/>
            <person name="Sandor L."/>
            <person name="Lee J."/>
            <person name="Lipzen A."/>
            <person name="Pangilinan J."/>
            <person name="LaButti K."/>
            <person name="Hainaut M."/>
            <person name="Henrissat B."/>
            <person name="Grigoriev I.V."/>
            <person name="Spatafora J.W."/>
            <person name="Aime M.C."/>
        </authorList>
    </citation>
    <scope>NUCLEOTIDE SEQUENCE [LARGE SCALE GENOMIC DNA]</scope>
    <source>
        <strain evidence="1 2">SA 807</strain>
    </source>
</reference>
<evidence type="ECO:0000313" key="2">
    <source>
        <dbReference type="Proteomes" id="UP000245626"/>
    </source>
</evidence>
<organism evidence="1 2">
    <name type="scientific">Violaceomyces palustris</name>
    <dbReference type="NCBI Taxonomy" id="1673888"/>
    <lineage>
        <taxon>Eukaryota</taxon>
        <taxon>Fungi</taxon>
        <taxon>Dikarya</taxon>
        <taxon>Basidiomycota</taxon>
        <taxon>Ustilaginomycotina</taxon>
        <taxon>Ustilaginomycetes</taxon>
        <taxon>Violaceomycetales</taxon>
        <taxon>Violaceomycetaceae</taxon>
        <taxon>Violaceomyces</taxon>
    </lineage>
</organism>
<protein>
    <submittedName>
        <fullName evidence="1">Uncharacterized protein</fullName>
    </submittedName>
</protein>
<dbReference type="EMBL" id="KZ819699">
    <property type="protein sequence ID" value="PWN54044.1"/>
    <property type="molecule type" value="Genomic_DNA"/>
</dbReference>